<protein>
    <recommendedName>
        <fullName evidence="1">BTB domain-containing protein</fullName>
    </recommendedName>
</protein>
<dbReference type="AlphaFoldDB" id="A0A1R3REH2"/>
<evidence type="ECO:0000313" key="2">
    <source>
        <dbReference type="EMBL" id="OOF92885.1"/>
    </source>
</evidence>
<organism evidence="2 3">
    <name type="scientific">Aspergillus carbonarius (strain ITEM 5010)</name>
    <dbReference type="NCBI Taxonomy" id="602072"/>
    <lineage>
        <taxon>Eukaryota</taxon>
        <taxon>Fungi</taxon>
        <taxon>Dikarya</taxon>
        <taxon>Ascomycota</taxon>
        <taxon>Pezizomycotina</taxon>
        <taxon>Eurotiomycetes</taxon>
        <taxon>Eurotiomycetidae</taxon>
        <taxon>Eurotiales</taxon>
        <taxon>Aspergillaceae</taxon>
        <taxon>Aspergillus</taxon>
        <taxon>Aspergillus subgen. Circumdati</taxon>
    </lineage>
</organism>
<evidence type="ECO:0000313" key="3">
    <source>
        <dbReference type="Proteomes" id="UP000188318"/>
    </source>
</evidence>
<dbReference type="InterPro" id="IPR000210">
    <property type="entry name" value="BTB/POZ_dom"/>
</dbReference>
<keyword evidence="3" id="KW-1185">Reference proteome</keyword>
<dbReference type="Proteomes" id="UP000188318">
    <property type="component" value="Unassembled WGS sequence"/>
</dbReference>
<dbReference type="PANTHER" id="PTHR47843">
    <property type="entry name" value="BTB DOMAIN-CONTAINING PROTEIN-RELATED"/>
    <property type="match status" value="1"/>
</dbReference>
<gene>
    <name evidence="2" type="ORF">ASPCADRAFT_133275</name>
</gene>
<dbReference type="SMART" id="SM00225">
    <property type="entry name" value="BTB"/>
    <property type="match status" value="1"/>
</dbReference>
<dbReference type="PROSITE" id="PS50097">
    <property type="entry name" value="BTB"/>
    <property type="match status" value="1"/>
</dbReference>
<dbReference type="CDD" id="cd18186">
    <property type="entry name" value="BTB_POZ_ZBTB_KLHL-like"/>
    <property type="match status" value="1"/>
</dbReference>
<dbReference type="Gene3D" id="3.30.710.10">
    <property type="entry name" value="Potassium Channel Kv1.1, Chain A"/>
    <property type="match status" value="1"/>
</dbReference>
<proteinExistence type="predicted"/>
<dbReference type="STRING" id="602072.A0A1R3REH2"/>
<accession>A0A1R3REH2</accession>
<dbReference type="PANTHER" id="PTHR47843:SF5">
    <property type="entry name" value="BTB_POZ DOMAIN PROTEIN"/>
    <property type="match status" value="1"/>
</dbReference>
<evidence type="ECO:0000259" key="1">
    <source>
        <dbReference type="PROSITE" id="PS50097"/>
    </source>
</evidence>
<dbReference type="OMA" id="CACHERW"/>
<dbReference type="VEuPathDB" id="FungiDB:ASPCADRAFT_133275"/>
<name>A0A1R3REH2_ASPC5</name>
<sequence length="282" mass="32549">MATKEEAKDNPTASLFLSPEGSDVSIICGDRIFPAHKKVLAKQSAYFKCACHERWKILGEDKKNIVLNDDQPVLIEKMLEFIYTGSYSVDTYGLTVPDLPNERLNTMVKDMDDPNGVVYPDEEVYAPCLHAMMYALAVYYEIPKLEEETAKNFRQSFWQIRDQEGFQAAVIEVYYATQTERKLRDCVIDMVIRNLEFLYRREGEPQILDKEILDYVPEFCRDICIASMMANRGFQLEMAQYACAHMQMKDKVARVGKENSALRSQLYQYKKSAGEFDKLTTP</sequence>
<reference evidence="3" key="1">
    <citation type="journal article" date="2017" name="Genome Biol.">
        <title>Comparative genomics reveals high biological diversity and specific adaptations in the industrially and medically important fungal genus Aspergillus.</title>
        <authorList>
            <person name="de Vries R.P."/>
            <person name="Riley R."/>
            <person name="Wiebenga A."/>
            <person name="Aguilar-Osorio G."/>
            <person name="Amillis S."/>
            <person name="Uchima C.A."/>
            <person name="Anderluh G."/>
            <person name="Asadollahi M."/>
            <person name="Askin M."/>
            <person name="Barry K."/>
            <person name="Battaglia E."/>
            <person name="Bayram O."/>
            <person name="Benocci T."/>
            <person name="Braus-Stromeyer S.A."/>
            <person name="Caldana C."/>
            <person name="Canovas D."/>
            <person name="Cerqueira G.C."/>
            <person name="Chen F."/>
            <person name="Chen W."/>
            <person name="Choi C."/>
            <person name="Clum A."/>
            <person name="Dos Santos R.A."/>
            <person name="Damasio A.R."/>
            <person name="Diallinas G."/>
            <person name="Emri T."/>
            <person name="Fekete E."/>
            <person name="Flipphi M."/>
            <person name="Freyberg S."/>
            <person name="Gallo A."/>
            <person name="Gournas C."/>
            <person name="Habgood R."/>
            <person name="Hainaut M."/>
            <person name="Harispe M.L."/>
            <person name="Henrissat B."/>
            <person name="Hilden K.S."/>
            <person name="Hope R."/>
            <person name="Hossain A."/>
            <person name="Karabika E."/>
            <person name="Karaffa L."/>
            <person name="Karanyi Z."/>
            <person name="Krasevec N."/>
            <person name="Kuo A."/>
            <person name="Kusch H."/>
            <person name="LaButti K."/>
            <person name="Lagendijk E.L."/>
            <person name="Lapidus A."/>
            <person name="Levasseur A."/>
            <person name="Lindquist E."/>
            <person name="Lipzen A."/>
            <person name="Logrieco A.F."/>
            <person name="MacCabe A."/>
            <person name="Maekelae M.R."/>
            <person name="Malavazi I."/>
            <person name="Melin P."/>
            <person name="Meyer V."/>
            <person name="Mielnichuk N."/>
            <person name="Miskei M."/>
            <person name="Molnar A.P."/>
            <person name="Mule G."/>
            <person name="Ngan C.Y."/>
            <person name="Orejas M."/>
            <person name="Orosz E."/>
            <person name="Ouedraogo J.P."/>
            <person name="Overkamp K.M."/>
            <person name="Park H.-S."/>
            <person name="Perrone G."/>
            <person name="Piumi F."/>
            <person name="Punt P.J."/>
            <person name="Ram A.F."/>
            <person name="Ramon A."/>
            <person name="Rauscher S."/>
            <person name="Record E."/>
            <person name="Riano-Pachon D.M."/>
            <person name="Robert V."/>
            <person name="Roehrig J."/>
            <person name="Ruller R."/>
            <person name="Salamov A."/>
            <person name="Salih N.S."/>
            <person name="Samson R.A."/>
            <person name="Sandor E."/>
            <person name="Sanguinetti M."/>
            <person name="Schuetze T."/>
            <person name="Sepcic K."/>
            <person name="Shelest E."/>
            <person name="Sherlock G."/>
            <person name="Sophianopoulou V."/>
            <person name="Squina F.M."/>
            <person name="Sun H."/>
            <person name="Susca A."/>
            <person name="Todd R.B."/>
            <person name="Tsang A."/>
            <person name="Unkles S.E."/>
            <person name="van de Wiele N."/>
            <person name="van Rossen-Uffink D."/>
            <person name="Oliveira J.V."/>
            <person name="Vesth T.C."/>
            <person name="Visser J."/>
            <person name="Yu J.-H."/>
            <person name="Zhou M."/>
            <person name="Andersen M.R."/>
            <person name="Archer D.B."/>
            <person name="Baker S.E."/>
            <person name="Benoit I."/>
            <person name="Brakhage A.A."/>
            <person name="Braus G.H."/>
            <person name="Fischer R."/>
            <person name="Frisvad J.C."/>
            <person name="Goldman G.H."/>
            <person name="Houbraken J."/>
            <person name="Oakley B."/>
            <person name="Pocsi I."/>
            <person name="Scazzocchio C."/>
            <person name="Seiboth B."/>
            <person name="vanKuyk P.A."/>
            <person name="Wortman J."/>
            <person name="Dyer P.S."/>
            <person name="Grigoriev I.V."/>
        </authorList>
    </citation>
    <scope>NUCLEOTIDE SEQUENCE [LARGE SCALE GENOMIC DNA]</scope>
    <source>
        <strain evidence="3">ITEM 5010</strain>
    </source>
</reference>
<dbReference type="SUPFAM" id="SSF54695">
    <property type="entry name" value="POZ domain"/>
    <property type="match status" value="1"/>
</dbReference>
<dbReference type="Pfam" id="PF00651">
    <property type="entry name" value="BTB"/>
    <property type="match status" value="1"/>
</dbReference>
<dbReference type="OrthoDB" id="6359816at2759"/>
<dbReference type="InterPro" id="IPR011333">
    <property type="entry name" value="SKP1/BTB/POZ_sf"/>
</dbReference>
<feature type="domain" description="BTB" evidence="1">
    <location>
        <begin position="22"/>
        <end position="91"/>
    </location>
</feature>
<dbReference type="EMBL" id="KV907506">
    <property type="protein sequence ID" value="OOF92885.1"/>
    <property type="molecule type" value="Genomic_DNA"/>
</dbReference>